<keyword evidence="2" id="KW-0328">Glycosyltransferase</keyword>
<proteinExistence type="predicted"/>
<protein>
    <submittedName>
        <fullName evidence="2">Phosphoribosyltransferase</fullName>
    </submittedName>
</protein>
<feature type="domain" description="Phosphoribosyltransferase" evidence="1">
    <location>
        <begin position="14"/>
        <end position="187"/>
    </location>
</feature>
<gene>
    <name evidence="2" type="ORF">DFH01_20625</name>
</gene>
<evidence type="ECO:0000313" key="2">
    <source>
        <dbReference type="EMBL" id="PWS35962.1"/>
    </source>
</evidence>
<dbReference type="InterPro" id="IPR000836">
    <property type="entry name" value="PRTase_dom"/>
</dbReference>
<dbReference type="Proteomes" id="UP000245765">
    <property type="component" value="Unassembled WGS sequence"/>
</dbReference>
<dbReference type="SUPFAM" id="SSF53271">
    <property type="entry name" value="PRTase-like"/>
    <property type="match status" value="1"/>
</dbReference>
<dbReference type="RefSeq" id="WP_109872328.1">
    <property type="nucleotide sequence ID" value="NZ_QGNA01000004.1"/>
</dbReference>
<organism evidence="2 3">
    <name type="scientific">Falsiroseomonas bella</name>
    <dbReference type="NCBI Taxonomy" id="2184016"/>
    <lineage>
        <taxon>Bacteria</taxon>
        <taxon>Pseudomonadati</taxon>
        <taxon>Pseudomonadota</taxon>
        <taxon>Alphaproteobacteria</taxon>
        <taxon>Acetobacterales</taxon>
        <taxon>Roseomonadaceae</taxon>
        <taxon>Falsiroseomonas</taxon>
    </lineage>
</organism>
<dbReference type="AlphaFoldDB" id="A0A317FBY9"/>
<reference evidence="3" key="1">
    <citation type="submission" date="2018-05" db="EMBL/GenBank/DDBJ databases">
        <authorList>
            <person name="Du Z."/>
            <person name="Wang X."/>
        </authorList>
    </citation>
    <scope>NUCLEOTIDE SEQUENCE [LARGE SCALE GENOMIC DNA]</scope>
    <source>
        <strain evidence="3">CQN31</strain>
    </source>
</reference>
<dbReference type="Gene3D" id="3.40.50.2020">
    <property type="match status" value="1"/>
</dbReference>
<name>A0A317FBY9_9PROT</name>
<sequence>MFRSDLTRFADRAEAGRLLAERVKALGPRDPVVYALPRGGVPVAAEVAAALGAPLDLVLVRKIGAPGQPELALGAVVDGDAPEVVLNADIVAATGASEAFIAAARLRELAEIERRRARYLTGLAPVDPRGRTAVVVDDGLATGASARAALRALRRRGAARLVLATPVAPPETLKAMRGEADDTVCAVEAEVFFGIGAFYRDFHQLTDEEVIASIAAYRERMGSNA</sequence>
<evidence type="ECO:0000259" key="1">
    <source>
        <dbReference type="Pfam" id="PF00156"/>
    </source>
</evidence>
<dbReference type="EMBL" id="QGNA01000004">
    <property type="protein sequence ID" value="PWS35962.1"/>
    <property type="molecule type" value="Genomic_DNA"/>
</dbReference>
<dbReference type="InterPro" id="IPR029057">
    <property type="entry name" value="PRTase-like"/>
</dbReference>
<dbReference type="GO" id="GO:0016757">
    <property type="term" value="F:glycosyltransferase activity"/>
    <property type="evidence" value="ECO:0007669"/>
    <property type="project" value="UniProtKB-KW"/>
</dbReference>
<keyword evidence="2" id="KW-0808">Transferase</keyword>
<accession>A0A317FBY9</accession>
<dbReference type="Pfam" id="PF00156">
    <property type="entry name" value="Pribosyltran"/>
    <property type="match status" value="1"/>
</dbReference>
<dbReference type="OrthoDB" id="9810066at2"/>
<evidence type="ECO:0000313" key="3">
    <source>
        <dbReference type="Proteomes" id="UP000245765"/>
    </source>
</evidence>
<dbReference type="Gene3D" id="3.30.1310.20">
    <property type="entry name" value="PRTase-like"/>
    <property type="match status" value="1"/>
</dbReference>
<comment type="caution">
    <text evidence="2">The sequence shown here is derived from an EMBL/GenBank/DDBJ whole genome shotgun (WGS) entry which is preliminary data.</text>
</comment>
<keyword evidence="3" id="KW-1185">Reference proteome</keyword>